<reference evidence="1" key="1">
    <citation type="submission" date="2021-02" db="EMBL/GenBank/DDBJ databases">
        <authorList>
            <person name="Palmer J.M."/>
        </authorList>
    </citation>
    <scope>NUCLEOTIDE SEQUENCE</scope>
    <source>
        <strain evidence="1">SCRP734</strain>
    </source>
</reference>
<sequence length="455" mass="49186">MRGQLELTPTYAAQLDGKILANAHAVGDVDGDGATELLFGSLLGKVSVFKIMGDRLTQWRSCEVNGSVTSICLDYSVAGDVGAACCGGGGGYYRTRVIVATAEGKCSVFRSVEGAGVLQLCSEFNAALNICDVVHLNGELIVATRDGRVLVYRANVDHADPDELAEFSQVAQMEINGEIETLIVLQSASANPDASPRLLARCFSGEVFCVSDKRDVVPWDGPPNENDGITFVVGDIELGGERGMNALVSMSGLVSLFSSSGERQWDFQLPEAVVNADKLEMTAVGGDRQDAIVVCTWSGQLYAIQSERRLVRFRMLLPGCSMFCGKLLSLLTTVEFAPSTDTDISVLGIVDIRDLSAQVDPTIVCISTSGTIFVYRDVQETLIRGLQDSTLSDKVRESAVFAQMDTPEKRQELMRKLRKAFPRSVVSSYTATPSTEELIQAMLAVQMDRKENQCV</sequence>
<dbReference type="GO" id="GO:0032006">
    <property type="term" value="P:regulation of TOR signaling"/>
    <property type="evidence" value="ECO:0007669"/>
    <property type="project" value="TreeGrafter"/>
</dbReference>
<organism evidence="1 2">
    <name type="scientific">Phytophthora pseudosyringae</name>
    <dbReference type="NCBI Taxonomy" id="221518"/>
    <lineage>
        <taxon>Eukaryota</taxon>
        <taxon>Sar</taxon>
        <taxon>Stramenopiles</taxon>
        <taxon>Oomycota</taxon>
        <taxon>Peronosporomycetes</taxon>
        <taxon>Peronosporales</taxon>
        <taxon>Peronosporaceae</taxon>
        <taxon>Phytophthora</taxon>
    </lineage>
</organism>
<dbReference type="Proteomes" id="UP000694044">
    <property type="component" value="Unassembled WGS sequence"/>
</dbReference>
<dbReference type="InterPro" id="IPR031793">
    <property type="entry name" value="KICSTOR_ITFG2"/>
</dbReference>
<gene>
    <name evidence="1" type="ORF">PHYPSEUDO_015168</name>
</gene>
<dbReference type="EMBL" id="JAGDFM010000091">
    <property type="protein sequence ID" value="KAG7386858.1"/>
    <property type="molecule type" value="Genomic_DNA"/>
</dbReference>
<dbReference type="PANTHER" id="PTHR16317:SF1">
    <property type="entry name" value="KICSTOR COMPLEX PROTEIN ITFG2"/>
    <property type="match status" value="1"/>
</dbReference>
<dbReference type="AlphaFoldDB" id="A0A8T1W2S2"/>
<protein>
    <submittedName>
        <fullName evidence="1">Uncharacterized protein</fullName>
    </submittedName>
</protein>
<accession>A0A8T1W2S2</accession>
<dbReference type="OrthoDB" id="9996127at2759"/>
<evidence type="ECO:0000313" key="2">
    <source>
        <dbReference type="Proteomes" id="UP000694044"/>
    </source>
</evidence>
<proteinExistence type="predicted"/>
<comment type="caution">
    <text evidence="1">The sequence shown here is derived from an EMBL/GenBank/DDBJ whole genome shotgun (WGS) entry which is preliminary data.</text>
</comment>
<keyword evidence="2" id="KW-1185">Reference proteome</keyword>
<dbReference type="Pfam" id="PF15907">
    <property type="entry name" value="Itfg2"/>
    <property type="match status" value="1"/>
</dbReference>
<evidence type="ECO:0000313" key="1">
    <source>
        <dbReference type="EMBL" id="KAG7386858.1"/>
    </source>
</evidence>
<dbReference type="PANTHER" id="PTHR16317">
    <property type="entry name" value="INTEGRIN ALPHA REPEAT DOMAIN-CONTAINING"/>
    <property type="match status" value="1"/>
</dbReference>
<name>A0A8T1W2S2_9STRA</name>